<name>A0A9W8QMG4_AKAMU</name>
<proteinExistence type="predicted"/>
<evidence type="ECO:0000313" key="1">
    <source>
        <dbReference type="EMBL" id="KAJ4164643.1"/>
    </source>
</evidence>
<evidence type="ECO:0000313" key="2">
    <source>
        <dbReference type="Proteomes" id="UP001144673"/>
    </source>
</evidence>
<dbReference type="RefSeq" id="XP_056059558.1">
    <property type="nucleotide sequence ID" value="XM_056204176.1"/>
</dbReference>
<dbReference type="GeneID" id="80893465"/>
<sequence>MRMSSLSSSHQVAAQSGEPAHIYTLRRHDVFNSFTLFTFSATRRPFVVLKHLFAIISQPPASRKGLWTSRASRFRASASFCQSVVENCVLGAGHGLATTS</sequence>
<gene>
    <name evidence="1" type="ORF">LMH87_006306</name>
</gene>
<dbReference type="Proteomes" id="UP001144673">
    <property type="component" value="Chromosome 1"/>
</dbReference>
<dbReference type="EMBL" id="JAJHUN010000001">
    <property type="protein sequence ID" value="KAJ4164643.1"/>
    <property type="molecule type" value="Genomic_DNA"/>
</dbReference>
<accession>A0A9W8QMG4</accession>
<dbReference type="KEGG" id="amus:LMH87_006306"/>
<comment type="caution">
    <text evidence="1">The sequence shown here is derived from an EMBL/GenBank/DDBJ whole genome shotgun (WGS) entry which is preliminary data.</text>
</comment>
<dbReference type="AlphaFoldDB" id="A0A9W8QMG4"/>
<reference evidence="1" key="1">
    <citation type="journal article" date="2023" name="Access Microbiol">
        <title>De-novo genome assembly for Akanthomyces muscarius, a biocontrol agent of insect agricultural pests.</title>
        <authorList>
            <person name="Erdos Z."/>
            <person name="Studholme D.J."/>
            <person name="Raymond B."/>
            <person name="Sharma M."/>
        </authorList>
    </citation>
    <scope>NUCLEOTIDE SEQUENCE</scope>
    <source>
        <strain evidence="1">Ve6</strain>
    </source>
</reference>
<organism evidence="1 2">
    <name type="scientific">Akanthomyces muscarius</name>
    <name type="common">Entomopathogenic fungus</name>
    <name type="synonym">Lecanicillium muscarium</name>
    <dbReference type="NCBI Taxonomy" id="2231603"/>
    <lineage>
        <taxon>Eukaryota</taxon>
        <taxon>Fungi</taxon>
        <taxon>Dikarya</taxon>
        <taxon>Ascomycota</taxon>
        <taxon>Pezizomycotina</taxon>
        <taxon>Sordariomycetes</taxon>
        <taxon>Hypocreomycetidae</taxon>
        <taxon>Hypocreales</taxon>
        <taxon>Cordycipitaceae</taxon>
        <taxon>Akanthomyces</taxon>
    </lineage>
</organism>
<keyword evidence="2" id="KW-1185">Reference proteome</keyword>
<protein>
    <submittedName>
        <fullName evidence="1">Uncharacterized protein</fullName>
    </submittedName>
</protein>